<proteinExistence type="inferred from homology"/>
<dbReference type="InterPro" id="IPR007848">
    <property type="entry name" value="Small_mtfrase_dom"/>
</dbReference>
<feature type="region of interest" description="Disordered" evidence="6">
    <location>
        <begin position="315"/>
        <end position="334"/>
    </location>
</feature>
<dbReference type="InterPro" id="IPR002052">
    <property type="entry name" value="DNA_methylase_N6_adenine_CS"/>
</dbReference>
<dbReference type="Pfam" id="PF17827">
    <property type="entry name" value="PrmC_N"/>
    <property type="match status" value="1"/>
</dbReference>
<keyword evidence="10" id="KW-1185">Reference proteome</keyword>
<dbReference type="NCBIfam" id="TIGR00536">
    <property type="entry name" value="hemK_fam"/>
    <property type="match status" value="1"/>
</dbReference>
<dbReference type="InterPro" id="IPR050320">
    <property type="entry name" value="N5-glutamine_MTase"/>
</dbReference>
<dbReference type="Gene3D" id="3.40.50.150">
    <property type="entry name" value="Vaccinia Virus protein VP39"/>
    <property type="match status" value="1"/>
</dbReference>
<dbReference type="OrthoDB" id="9800643at2"/>
<evidence type="ECO:0000256" key="6">
    <source>
        <dbReference type="SAM" id="MobiDB-lite"/>
    </source>
</evidence>
<dbReference type="NCBIfam" id="TIGR03534">
    <property type="entry name" value="RF_mod_PrmC"/>
    <property type="match status" value="1"/>
</dbReference>
<dbReference type="Gene3D" id="1.10.8.10">
    <property type="entry name" value="DNA helicase RuvA subunit, C-terminal domain"/>
    <property type="match status" value="1"/>
</dbReference>
<sequence length="334" mass="34648">MTGPAASTTRADHADATLAVELAAATARLAAAGVASPRGDAEQLAAHVLGVSRGRLVLVTRVEPAAAGELRALVERRASRVPLQHLTGLAGFRHLDIAVGPGVFIPRPETEWVAEWAIAALRSPDAVVAGRPICVDLCAGSGAIALSVADEVPNAEVHAAELEPAALGWLRRNVERTGLPVRVHQADVGIPRSPTDAGRPVAPVGTVLTDLAGRVDVVISNPPYLPDHERPRVEPEVGRHDPPAALWGGPDGLDGPRAVVAAAGGLLRPGGLLVMEHADGHGQTVPALLAGEGWWAGSWSEIVDHPDLAGRDRFVTARWNPPGPRPPRGAGEDV</sequence>
<evidence type="ECO:0000256" key="4">
    <source>
        <dbReference type="ARBA" id="ARBA00048391"/>
    </source>
</evidence>
<feature type="domain" description="Methyltransferase small" evidence="7">
    <location>
        <begin position="134"/>
        <end position="188"/>
    </location>
</feature>
<dbReference type="SUPFAM" id="SSF53335">
    <property type="entry name" value="S-adenosyl-L-methionine-dependent methyltransferases"/>
    <property type="match status" value="1"/>
</dbReference>
<dbReference type="PANTHER" id="PTHR18895">
    <property type="entry name" value="HEMK METHYLTRANSFERASE"/>
    <property type="match status" value="1"/>
</dbReference>
<dbReference type="InterPro" id="IPR004556">
    <property type="entry name" value="HemK-like"/>
</dbReference>
<dbReference type="InterPro" id="IPR029063">
    <property type="entry name" value="SAM-dependent_MTases_sf"/>
</dbReference>
<dbReference type="EMBL" id="MAXA01000001">
    <property type="protein sequence ID" value="OHV46955.1"/>
    <property type="molecule type" value="Genomic_DNA"/>
</dbReference>
<dbReference type="RefSeq" id="WP_071059403.1">
    <property type="nucleotide sequence ID" value="NZ_MAXA01000001.1"/>
</dbReference>
<evidence type="ECO:0000259" key="7">
    <source>
        <dbReference type="Pfam" id="PF05175"/>
    </source>
</evidence>
<protein>
    <recommendedName>
        <fullName evidence="5">Release factor glutamine methyltransferase</fullName>
        <shortName evidence="5">RF MTase</shortName>
        <ecNumber evidence="5">2.1.1.297</ecNumber>
    </recommendedName>
    <alternativeName>
        <fullName evidence="5">N5-glutamine methyltransferase PrmC</fullName>
    </alternativeName>
    <alternativeName>
        <fullName evidence="5">Protein-(glutamine-N5) MTase PrmC</fullName>
    </alternativeName>
    <alternativeName>
        <fullName evidence="5">Protein-glutamine N-methyltransferase PrmC</fullName>
    </alternativeName>
</protein>
<organism evidence="9 10">
    <name type="scientific">Parafrankia soli</name>
    <dbReference type="NCBI Taxonomy" id="2599596"/>
    <lineage>
        <taxon>Bacteria</taxon>
        <taxon>Bacillati</taxon>
        <taxon>Actinomycetota</taxon>
        <taxon>Actinomycetes</taxon>
        <taxon>Frankiales</taxon>
        <taxon>Frankiaceae</taxon>
        <taxon>Parafrankia</taxon>
    </lineage>
</organism>
<feature type="binding site" evidence="5">
    <location>
        <position position="161"/>
    </location>
    <ligand>
        <name>S-adenosyl-L-methionine</name>
        <dbReference type="ChEBI" id="CHEBI:59789"/>
    </ligand>
</feature>
<reference evidence="10" key="1">
    <citation type="submission" date="2016-07" db="EMBL/GenBank/DDBJ databases">
        <title>Frankia sp. NRRL B-16219 Genome sequencing.</title>
        <authorList>
            <person name="Ghodhbane-Gtari F."/>
            <person name="Swanson E."/>
            <person name="Gueddou A."/>
            <person name="Louati M."/>
            <person name="Nouioui I."/>
            <person name="Hezbri K."/>
            <person name="Abebe-Akele F."/>
            <person name="Simpson S."/>
            <person name="Morris K."/>
            <person name="Thomas K."/>
            <person name="Gtari M."/>
            <person name="Tisa L.S."/>
        </authorList>
    </citation>
    <scope>NUCLEOTIDE SEQUENCE [LARGE SCALE GENOMIC DNA]</scope>
    <source>
        <strain evidence="10">NRRL B-16219</strain>
    </source>
</reference>
<comment type="catalytic activity">
    <reaction evidence="4 5">
        <text>L-glutaminyl-[peptide chain release factor] + S-adenosyl-L-methionine = N(5)-methyl-L-glutaminyl-[peptide chain release factor] + S-adenosyl-L-homocysteine + H(+)</text>
        <dbReference type="Rhea" id="RHEA:42896"/>
        <dbReference type="Rhea" id="RHEA-COMP:10271"/>
        <dbReference type="Rhea" id="RHEA-COMP:10272"/>
        <dbReference type="ChEBI" id="CHEBI:15378"/>
        <dbReference type="ChEBI" id="CHEBI:30011"/>
        <dbReference type="ChEBI" id="CHEBI:57856"/>
        <dbReference type="ChEBI" id="CHEBI:59789"/>
        <dbReference type="ChEBI" id="CHEBI:61891"/>
        <dbReference type="EC" id="2.1.1.297"/>
    </reaction>
</comment>
<dbReference type="PROSITE" id="PS00092">
    <property type="entry name" value="N6_MTASE"/>
    <property type="match status" value="1"/>
</dbReference>
<dbReference type="EC" id="2.1.1.297" evidence="5"/>
<feature type="binding site" evidence="5">
    <location>
        <begin position="221"/>
        <end position="224"/>
    </location>
    <ligand>
        <name>substrate</name>
    </ligand>
</feature>
<accession>A0A1S1RNH8</accession>
<feature type="domain" description="Release factor glutamine methyltransferase N-terminal" evidence="8">
    <location>
        <begin position="22"/>
        <end position="88"/>
    </location>
</feature>
<evidence type="ECO:0000313" key="9">
    <source>
        <dbReference type="EMBL" id="OHV46955.1"/>
    </source>
</evidence>
<name>A0A1S1RNH8_9ACTN</name>
<comment type="caution">
    <text evidence="5">Lacks conserved residue(s) required for the propagation of feature annotation.</text>
</comment>
<dbReference type="InterPro" id="IPR040758">
    <property type="entry name" value="PrmC_N"/>
</dbReference>
<keyword evidence="1 5" id="KW-0489">Methyltransferase</keyword>
<keyword evidence="3 5" id="KW-0949">S-adenosyl-L-methionine</keyword>
<feature type="binding site" evidence="5">
    <location>
        <position position="221"/>
    </location>
    <ligand>
        <name>S-adenosyl-L-methionine</name>
        <dbReference type="ChEBI" id="CHEBI:59789"/>
    </ligand>
</feature>
<comment type="similarity">
    <text evidence="5">Belongs to the protein N5-glutamine methyltransferase family. PrmC subfamily.</text>
</comment>
<evidence type="ECO:0000256" key="1">
    <source>
        <dbReference type="ARBA" id="ARBA00022603"/>
    </source>
</evidence>
<dbReference type="InterPro" id="IPR019874">
    <property type="entry name" value="RF_methyltr_PrmC"/>
</dbReference>
<comment type="function">
    <text evidence="5">Methylates the class 1 translation termination release factors RF1/PrfA and RF2/PrfB on the glutamine residue of the universally conserved GGQ motif.</text>
</comment>
<comment type="caution">
    <text evidence="9">The sequence shown here is derived from an EMBL/GenBank/DDBJ whole genome shotgun (WGS) entry which is preliminary data.</text>
</comment>
<dbReference type="Pfam" id="PF05175">
    <property type="entry name" value="MTS"/>
    <property type="match status" value="1"/>
</dbReference>
<evidence type="ECO:0000256" key="5">
    <source>
        <dbReference type="HAMAP-Rule" id="MF_02126"/>
    </source>
</evidence>
<evidence type="ECO:0000256" key="3">
    <source>
        <dbReference type="ARBA" id="ARBA00022691"/>
    </source>
</evidence>
<evidence type="ECO:0000259" key="8">
    <source>
        <dbReference type="Pfam" id="PF17827"/>
    </source>
</evidence>
<evidence type="ECO:0000256" key="2">
    <source>
        <dbReference type="ARBA" id="ARBA00022679"/>
    </source>
</evidence>
<dbReference type="AlphaFoldDB" id="A0A1S1RNH8"/>
<gene>
    <name evidence="5" type="primary">prmC</name>
    <name evidence="9" type="ORF">BBK14_01515</name>
</gene>
<dbReference type="CDD" id="cd02440">
    <property type="entry name" value="AdoMet_MTases"/>
    <property type="match status" value="1"/>
</dbReference>
<dbReference type="GO" id="GO:0003676">
    <property type="term" value="F:nucleic acid binding"/>
    <property type="evidence" value="ECO:0007669"/>
    <property type="project" value="InterPro"/>
</dbReference>
<evidence type="ECO:0000313" key="10">
    <source>
        <dbReference type="Proteomes" id="UP000179769"/>
    </source>
</evidence>
<dbReference type="PANTHER" id="PTHR18895:SF74">
    <property type="entry name" value="MTRF1L RELEASE FACTOR GLUTAMINE METHYLTRANSFERASE"/>
    <property type="match status" value="1"/>
</dbReference>
<dbReference type="HAMAP" id="MF_02126">
    <property type="entry name" value="RF_methyltr_PrmC"/>
    <property type="match status" value="1"/>
</dbReference>
<dbReference type="Proteomes" id="UP000179769">
    <property type="component" value="Unassembled WGS sequence"/>
</dbReference>
<dbReference type="GO" id="GO:0032259">
    <property type="term" value="P:methylation"/>
    <property type="evidence" value="ECO:0007669"/>
    <property type="project" value="UniProtKB-KW"/>
</dbReference>
<keyword evidence="2 5" id="KW-0808">Transferase</keyword>
<dbReference type="GO" id="GO:0102559">
    <property type="term" value="F:peptide chain release factor N(5)-glutamine methyltransferase activity"/>
    <property type="evidence" value="ECO:0007669"/>
    <property type="project" value="UniProtKB-EC"/>
</dbReference>